<accession>A0ABU1IFJ1</accession>
<feature type="chain" id="PRO_5046982558" description="DUF4412 domain-containing protein" evidence="1">
    <location>
        <begin position="20"/>
        <end position="267"/>
    </location>
</feature>
<evidence type="ECO:0000313" key="3">
    <source>
        <dbReference type="Proteomes" id="UP001267710"/>
    </source>
</evidence>
<evidence type="ECO:0000313" key="2">
    <source>
        <dbReference type="EMBL" id="MDR6215992.1"/>
    </source>
</evidence>
<keyword evidence="1" id="KW-0732">Signal</keyword>
<organism evidence="2 3">
    <name type="scientific">Paracidovorax wautersii</name>
    <dbReference type="NCBI Taxonomy" id="1177982"/>
    <lineage>
        <taxon>Bacteria</taxon>
        <taxon>Pseudomonadati</taxon>
        <taxon>Pseudomonadota</taxon>
        <taxon>Betaproteobacteria</taxon>
        <taxon>Burkholderiales</taxon>
        <taxon>Comamonadaceae</taxon>
        <taxon>Paracidovorax</taxon>
    </lineage>
</organism>
<dbReference type="RefSeq" id="WP_309831058.1">
    <property type="nucleotide sequence ID" value="NZ_JAVIZX010000001.1"/>
</dbReference>
<sequence>MKQIPVAIACAIFSLGAAAIDLAAYPQVFGGPQGMEVVLAPSKDGKQALMQVSGVNHPIDKVVFLGQQEQRGASTQAYVTTLDGRSYGLVHKQTSPYGGGEQYVVYLPGQQGATALSYDQKKSKALDTAALQATYQRQEKEGVQSRLARFDKDKRIASTAQALQRADQTASESCGSQVKTMVDWNSISEDQLKTLSIAGYCGEVASQLDNLCRSTPAVKPKVAAMGQVTCQFGPEMKLRTEGQRLVFTTQQDAPNQGDFILQFLRNQ</sequence>
<name>A0ABU1IFJ1_9BURK</name>
<protein>
    <recommendedName>
        <fullName evidence="4">DUF4412 domain-containing protein</fullName>
    </recommendedName>
</protein>
<comment type="caution">
    <text evidence="2">The sequence shown here is derived from an EMBL/GenBank/DDBJ whole genome shotgun (WGS) entry which is preliminary data.</text>
</comment>
<dbReference type="Proteomes" id="UP001267710">
    <property type="component" value="Unassembled WGS sequence"/>
</dbReference>
<proteinExistence type="predicted"/>
<feature type="signal peptide" evidence="1">
    <location>
        <begin position="1"/>
        <end position="19"/>
    </location>
</feature>
<reference evidence="2 3" key="1">
    <citation type="submission" date="2023-08" db="EMBL/GenBank/DDBJ databases">
        <title>Functional and genomic diversity of the sorghum phyllosphere microbiome.</title>
        <authorList>
            <person name="Shade A."/>
        </authorList>
    </citation>
    <scope>NUCLEOTIDE SEQUENCE [LARGE SCALE GENOMIC DNA]</scope>
    <source>
        <strain evidence="2 3">SORGH_AS_0335</strain>
    </source>
</reference>
<evidence type="ECO:0000256" key="1">
    <source>
        <dbReference type="SAM" id="SignalP"/>
    </source>
</evidence>
<evidence type="ECO:0008006" key="4">
    <source>
        <dbReference type="Google" id="ProtNLM"/>
    </source>
</evidence>
<dbReference type="EMBL" id="JAVIZX010000001">
    <property type="protein sequence ID" value="MDR6215992.1"/>
    <property type="molecule type" value="Genomic_DNA"/>
</dbReference>
<keyword evidence="3" id="KW-1185">Reference proteome</keyword>
<gene>
    <name evidence="2" type="ORF">QE399_003681</name>
</gene>